<protein>
    <submittedName>
        <fullName evidence="1">Uncharacterized protein</fullName>
    </submittedName>
</protein>
<evidence type="ECO:0000313" key="2">
    <source>
        <dbReference type="Proteomes" id="UP000594063"/>
    </source>
</evidence>
<evidence type="ECO:0000313" key="1">
    <source>
        <dbReference type="EMBL" id="QOR58506.1"/>
    </source>
</evidence>
<accession>A0A7M1RW41</accession>
<reference evidence="1 2" key="1">
    <citation type="submission" date="2020-07" db="EMBL/GenBank/DDBJ databases">
        <title>Taxonomic proposal: Crassvirales, a new order of highly abundant and diverse bacterial viruses.</title>
        <authorList>
            <person name="Shkoporov A.N."/>
            <person name="Stockdale S.R."/>
            <person name="Guerin E."/>
            <person name="Ross R.P."/>
            <person name="Hill C."/>
        </authorList>
    </citation>
    <scope>NUCLEOTIDE SEQUENCE [LARGE SCALE GENOMIC DNA]</scope>
</reference>
<dbReference type="KEGG" id="vg:65128980"/>
<dbReference type="Proteomes" id="UP000594063">
    <property type="component" value="Segment"/>
</dbReference>
<sequence>MDWTREDLENKSKEELIDIIMNIQEDLEYFLDLYDDTYDDYEK</sequence>
<keyword evidence="2" id="KW-1185">Reference proteome</keyword>
<dbReference type="GeneID" id="65128980"/>
<name>A0A7M1RW41_9CAUD</name>
<dbReference type="RefSeq" id="YP_010110664.1">
    <property type="nucleotide sequence ID" value="NC_055873.1"/>
</dbReference>
<organism evidence="1 2">
    <name type="scientific">uncultured phage cr1_1</name>
    <dbReference type="NCBI Taxonomy" id="2772064"/>
    <lineage>
        <taxon>Viruses</taxon>
        <taxon>Duplodnaviria</taxon>
        <taxon>Heunggongvirae</taxon>
        <taxon>Uroviricota</taxon>
        <taxon>Caudoviricetes</taxon>
        <taxon>Crassvirales</taxon>
        <taxon>Suoliviridae</taxon>
        <taxon>Boorivirinae</taxon>
        <taxon>Culoivirus</taxon>
        <taxon>Culoivirus americanus</taxon>
    </lineage>
</organism>
<proteinExistence type="predicted"/>
<dbReference type="EMBL" id="MT774380">
    <property type="protein sequence ID" value="QOR58506.1"/>
    <property type="molecule type" value="Genomic_DNA"/>
</dbReference>